<proteinExistence type="predicted"/>
<keyword evidence="1" id="KW-1133">Transmembrane helix</keyword>
<evidence type="ECO:0000256" key="1">
    <source>
        <dbReference type="SAM" id="Phobius"/>
    </source>
</evidence>
<evidence type="ECO:0000259" key="2">
    <source>
        <dbReference type="Pfam" id="PF13400"/>
    </source>
</evidence>
<evidence type="ECO:0000313" key="4">
    <source>
        <dbReference type="Proteomes" id="UP001426770"/>
    </source>
</evidence>
<feature type="domain" description="Putative Flp pilus-assembly TadG-like N-terminal" evidence="2">
    <location>
        <begin position="13"/>
        <end position="60"/>
    </location>
</feature>
<comment type="caution">
    <text evidence="3">The sequence shown here is derived from an EMBL/GenBank/DDBJ whole genome shotgun (WGS) entry which is preliminary data.</text>
</comment>
<dbReference type="RefSeq" id="WP_286213869.1">
    <property type="nucleotide sequence ID" value="NZ_AP027736.1"/>
</dbReference>
<protein>
    <recommendedName>
        <fullName evidence="2">Putative Flp pilus-assembly TadG-like N-terminal domain-containing protein</fullName>
    </recommendedName>
</protein>
<reference evidence="3 4" key="1">
    <citation type="submission" date="2024-02" db="EMBL/GenBank/DDBJ databases">
        <title>Lysinimicrobium sediminis NBRC 112286.</title>
        <authorList>
            <person name="Ichikawa N."/>
            <person name="Katano-Makiyama Y."/>
            <person name="Hidaka K."/>
        </authorList>
    </citation>
    <scope>NUCLEOTIDE SEQUENCE [LARGE SCALE GENOMIC DNA]</scope>
    <source>
        <strain evidence="3 4">NBRC 112286</strain>
    </source>
</reference>
<evidence type="ECO:0000313" key="3">
    <source>
        <dbReference type="EMBL" id="GAA5517983.1"/>
    </source>
</evidence>
<feature type="transmembrane region" description="Helical" evidence="1">
    <location>
        <begin position="15"/>
        <end position="36"/>
    </location>
</feature>
<dbReference type="EMBL" id="BAABRR010000002">
    <property type="protein sequence ID" value="GAA5517983.1"/>
    <property type="molecule type" value="Genomic_DNA"/>
</dbReference>
<sequence>MRRRLVDRRNDEGSVTVLTIGLIGVLLAAVVTVAAITHVQLQRARLAHVADETALAAADAIDLDAYYATGVGEGPATLDPDRLADEAREHFAASAARQGMPGAILTRASSPDGTTVEVSVALSTPVLFGADWLPGRVALTATASALATP</sequence>
<accession>A0ABP9WFJ6</accession>
<keyword evidence="4" id="KW-1185">Reference proteome</keyword>
<keyword evidence="1" id="KW-0472">Membrane</keyword>
<organism evidence="3 4">
    <name type="scientific">Demequina sediminis</name>
    <dbReference type="NCBI Taxonomy" id="1930058"/>
    <lineage>
        <taxon>Bacteria</taxon>
        <taxon>Bacillati</taxon>
        <taxon>Actinomycetota</taxon>
        <taxon>Actinomycetes</taxon>
        <taxon>Micrococcales</taxon>
        <taxon>Demequinaceae</taxon>
        <taxon>Demequina</taxon>
    </lineage>
</organism>
<keyword evidence="1" id="KW-0812">Transmembrane</keyword>
<dbReference type="Proteomes" id="UP001426770">
    <property type="component" value="Unassembled WGS sequence"/>
</dbReference>
<gene>
    <name evidence="3" type="ORF">Lsed01_00400</name>
</gene>
<name>A0ABP9WFJ6_9MICO</name>
<dbReference type="InterPro" id="IPR028087">
    <property type="entry name" value="Tad_N"/>
</dbReference>
<dbReference type="Pfam" id="PF13400">
    <property type="entry name" value="Tad"/>
    <property type="match status" value="1"/>
</dbReference>